<dbReference type="Proteomes" id="UP000030693">
    <property type="component" value="Unassembled WGS sequence"/>
</dbReference>
<evidence type="ECO:0000256" key="1">
    <source>
        <dbReference type="SAM" id="Phobius"/>
    </source>
</evidence>
<accession>A0A058Z696</accession>
<proteinExistence type="predicted"/>
<evidence type="ECO:0008006" key="4">
    <source>
        <dbReference type="Google" id="ProtNLM"/>
    </source>
</evidence>
<dbReference type="SUPFAM" id="SSF56112">
    <property type="entry name" value="Protein kinase-like (PK-like)"/>
    <property type="match status" value="1"/>
</dbReference>
<evidence type="ECO:0000313" key="2">
    <source>
        <dbReference type="EMBL" id="KCV69814.1"/>
    </source>
</evidence>
<keyword evidence="1" id="KW-0472">Membrane</keyword>
<dbReference type="Gene3D" id="2.10.220.10">
    <property type="entry name" value="Hormone Receptor, Insulin-like Growth Factor Receptor 1, Chain A, domain 2"/>
    <property type="match status" value="3"/>
</dbReference>
<dbReference type="PANTHER" id="PTHR15332">
    <property type="entry name" value="PROPROTEIN CONVERTASE SUBTILISIN_KEXIN TYPE 5-LIKE"/>
    <property type="match status" value="1"/>
</dbReference>
<keyword evidence="1" id="KW-1133">Transmembrane helix</keyword>
<feature type="transmembrane region" description="Helical" evidence="1">
    <location>
        <begin position="377"/>
        <end position="403"/>
    </location>
</feature>
<dbReference type="InterPro" id="IPR006212">
    <property type="entry name" value="Furin_repeat"/>
</dbReference>
<dbReference type="AlphaFoldDB" id="A0A058Z696"/>
<keyword evidence="1" id="KW-0812">Transmembrane</keyword>
<dbReference type="CDD" id="cd00064">
    <property type="entry name" value="FU"/>
    <property type="match status" value="3"/>
</dbReference>
<name>A0A058Z696_FONAL</name>
<dbReference type="InterPro" id="IPR009030">
    <property type="entry name" value="Growth_fac_rcpt_cys_sf"/>
</dbReference>
<protein>
    <recommendedName>
        <fullName evidence="4">Serine/threonine protein kinase</fullName>
    </recommendedName>
</protein>
<gene>
    <name evidence="2" type="ORF">H696_03274</name>
</gene>
<dbReference type="Gene3D" id="1.10.510.10">
    <property type="entry name" value="Transferase(Phosphotransferase) domain 1"/>
    <property type="match status" value="1"/>
</dbReference>
<dbReference type="EMBL" id="KB932205">
    <property type="protein sequence ID" value="KCV69814.1"/>
    <property type="molecule type" value="Genomic_DNA"/>
</dbReference>
<dbReference type="SUPFAM" id="SSF57184">
    <property type="entry name" value="Growth factor receptor domain"/>
    <property type="match status" value="3"/>
</dbReference>
<dbReference type="GeneID" id="20527999"/>
<dbReference type="OrthoDB" id="300641at2759"/>
<dbReference type="SMART" id="SM00261">
    <property type="entry name" value="FU"/>
    <property type="match status" value="7"/>
</dbReference>
<dbReference type="InterPro" id="IPR011009">
    <property type="entry name" value="Kinase-like_dom_sf"/>
</dbReference>
<reference evidence="2" key="1">
    <citation type="submission" date="2013-04" db="EMBL/GenBank/DDBJ databases">
        <title>The Genome Sequence of Fonticula alba ATCC 38817.</title>
        <authorList>
            <consortium name="The Broad Institute Genomics Platform"/>
            <person name="Russ C."/>
            <person name="Cuomo C."/>
            <person name="Burger G."/>
            <person name="Gray M.W."/>
            <person name="Holland P.W.H."/>
            <person name="King N."/>
            <person name="Lang F.B.F."/>
            <person name="Roger A.J."/>
            <person name="Ruiz-Trillo I."/>
            <person name="Brown M."/>
            <person name="Walker B."/>
            <person name="Young S."/>
            <person name="Zeng Q."/>
            <person name="Gargeya S."/>
            <person name="Fitzgerald M."/>
            <person name="Haas B."/>
            <person name="Abouelleil A."/>
            <person name="Allen A.W."/>
            <person name="Alvarado L."/>
            <person name="Arachchi H.M."/>
            <person name="Berlin A.M."/>
            <person name="Chapman S.B."/>
            <person name="Gainer-Dewar J."/>
            <person name="Goldberg J."/>
            <person name="Griggs A."/>
            <person name="Gujja S."/>
            <person name="Hansen M."/>
            <person name="Howarth C."/>
            <person name="Imamovic A."/>
            <person name="Ireland A."/>
            <person name="Larimer J."/>
            <person name="McCowan C."/>
            <person name="Murphy C."/>
            <person name="Pearson M."/>
            <person name="Poon T.W."/>
            <person name="Priest M."/>
            <person name="Roberts A."/>
            <person name="Saif S."/>
            <person name="Shea T."/>
            <person name="Sisk P."/>
            <person name="Sykes S."/>
            <person name="Wortman J."/>
            <person name="Nusbaum C."/>
            <person name="Birren B."/>
        </authorList>
    </citation>
    <scope>NUCLEOTIDE SEQUENCE [LARGE SCALE GENOMIC DNA]</scope>
    <source>
        <strain evidence="2">ATCC 38817</strain>
    </source>
</reference>
<dbReference type="PANTHER" id="PTHR15332:SF175">
    <property type="entry name" value="PROPROTEIN CONVERTASE SUBTILISIN_KEXIN TYPE 5-LIKE"/>
    <property type="match status" value="1"/>
</dbReference>
<sequence>MRLTARPARGGPSALRPTAAWDTGYGDVLQGECRACHQECASCSGATAGDCLSCHAGKLLFNLTCVDSCPVGHYATADGTQCNSCGVGCAECAPGTGLCTLCKVGQYADYAAGVCYSACPGRFLADEQAKTCAGSVDTCTACRDPAQRLRASTGRCVDRCALNEVEIPGVGAQAGMVLCADCHASCESCHAPDHPEACSSCPEGRLLHGAGTCVSDCPAGHFALAADRRCAACDGSCRTCRGPGQEECLSCSGPGAILLEGSCVSSCPPVGFWLDESDPARRVCRPCGRDCEQCSRDDACTACRAGRVMHHTQPGQRVCLAGCPGGFFAELPAGQRQAMCAACARDCHTCTGPGEADCQVSACQADGSCGPSRNKSLAFGLIIGLSMLFIILLLILLVLFCALRRRRHAPKEWADGDLTIVNTAMDLALPGFLLLSFDEDIRLLGGGPAGGGTQGSIFLGEPLKPALISAAGNNLLVAKMAHGAVSFAAPEVLASMDAGGPGAAPIDHLAADVYSLASVFWHILTHTRPWSGLSKTAIRSLLSQGKTPAVHGPPAREDMLLDQTLQALNGDLLPAMWAADPGTRPPMSTIAALAASP</sequence>
<evidence type="ECO:0000313" key="3">
    <source>
        <dbReference type="Proteomes" id="UP000030693"/>
    </source>
</evidence>
<dbReference type="eggNOG" id="KOG3525">
    <property type="taxonomic scope" value="Eukaryota"/>
</dbReference>
<organism evidence="2">
    <name type="scientific">Fonticula alba</name>
    <name type="common">Slime mold</name>
    <dbReference type="NCBI Taxonomy" id="691883"/>
    <lineage>
        <taxon>Eukaryota</taxon>
        <taxon>Rotosphaerida</taxon>
        <taxon>Fonticulaceae</taxon>
        <taxon>Fonticula</taxon>
    </lineage>
</organism>
<dbReference type="RefSeq" id="XP_009495420.1">
    <property type="nucleotide sequence ID" value="XM_009497145.1"/>
</dbReference>
<keyword evidence="3" id="KW-1185">Reference proteome</keyword>